<reference evidence="1 2" key="1">
    <citation type="submission" date="2020-08" db="EMBL/GenBank/DDBJ databases">
        <title>Edaphobacter telluris sp. nov. and Acidobacterium dinghuensis sp. nov., two acidobacteria isolated from forest soil.</title>
        <authorList>
            <person name="Fu J."/>
            <person name="Qiu L."/>
        </authorList>
    </citation>
    <scope>NUCLEOTIDE SEQUENCE [LARGE SCALE GENOMIC DNA]</scope>
    <source>
        <strain evidence="1">4Y35</strain>
    </source>
</reference>
<dbReference type="Proteomes" id="UP000515312">
    <property type="component" value="Chromosome"/>
</dbReference>
<evidence type="ECO:0000313" key="1">
    <source>
        <dbReference type="EMBL" id="QNI35225.1"/>
    </source>
</evidence>
<gene>
    <name evidence="1" type="ORF">H7849_09490</name>
</gene>
<evidence type="ECO:0000313" key="2">
    <source>
        <dbReference type="Proteomes" id="UP000515312"/>
    </source>
</evidence>
<organism evidence="1 2">
    <name type="scientific">Alloacidobacterium dinghuense</name>
    <dbReference type="NCBI Taxonomy" id="2763107"/>
    <lineage>
        <taxon>Bacteria</taxon>
        <taxon>Pseudomonadati</taxon>
        <taxon>Acidobacteriota</taxon>
        <taxon>Terriglobia</taxon>
        <taxon>Terriglobales</taxon>
        <taxon>Acidobacteriaceae</taxon>
        <taxon>Alloacidobacterium</taxon>
    </lineage>
</organism>
<protein>
    <submittedName>
        <fullName evidence="1">Uncharacterized protein</fullName>
    </submittedName>
</protein>
<sequence>MQDAINLVMLICAAVAALAFGVLAAYGICRVAFAALKMHARSYALKAPQTKPEVAHP</sequence>
<dbReference type="AlphaFoldDB" id="A0A7G8BRQ5"/>
<dbReference type="EMBL" id="CP060394">
    <property type="protein sequence ID" value="QNI35225.1"/>
    <property type="molecule type" value="Genomic_DNA"/>
</dbReference>
<accession>A0A7G8BRQ5</accession>
<dbReference type="KEGG" id="adin:H7849_09490"/>
<name>A0A7G8BRQ5_9BACT</name>
<keyword evidence="2" id="KW-1185">Reference proteome</keyword>
<dbReference type="RefSeq" id="WP_186747939.1">
    <property type="nucleotide sequence ID" value="NZ_CP060394.1"/>
</dbReference>
<proteinExistence type="predicted"/>